<evidence type="ECO:0000313" key="3">
    <source>
        <dbReference type="Proteomes" id="UP000813824"/>
    </source>
</evidence>
<dbReference type="Proteomes" id="UP000813824">
    <property type="component" value="Unassembled WGS sequence"/>
</dbReference>
<feature type="compositionally biased region" description="Basic and acidic residues" evidence="1">
    <location>
        <begin position="47"/>
        <end position="68"/>
    </location>
</feature>
<reference evidence="2" key="1">
    <citation type="journal article" date="2021" name="New Phytol.">
        <title>Evolutionary innovations through gain and loss of genes in the ectomycorrhizal Boletales.</title>
        <authorList>
            <person name="Wu G."/>
            <person name="Miyauchi S."/>
            <person name="Morin E."/>
            <person name="Kuo A."/>
            <person name="Drula E."/>
            <person name="Varga T."/>
            <person name="Kohler A."/>
            <person name="Feng B."/>
            <person name="Cao Y."/>
            <person name="Lipzen A."/>
            <person name="Daum C."/>
            <person name="Hundley H."/>
            <person name="Pangilinan J."/>
            <person name="Johnson J."/>
            <person name="Barry K."/>
            <person name="LaButti K."/>
            <person name="Ng V."/>
            <person name="Ahrendt S."/>
            <person name="Min B."/>
            <person name="Choi I.G."/>
            <person name="Park H."/>
            <person name="Plett J.M."/>
            <person name="Magnuson J."/>
            <person name="Spatafora J.W."/>
            <person name="Nagy L.G."/>
            <person name="Henrissat B."/>
            <person name="Grigoriev I.V."/>
            <person name="Yang Z.L."/>
            <person name="Xu J."/>
            <person name="Martin F.M."/>
        </authorList>
    </citation>
    <scope>NUCLEOTIDE SEQUENCE</scope>
    <source>
        <strain evidence="2">KKN 215</strain>
    </source>
</reference>
<feature type="compositionally biased region" description="Basic residues" evidence="1">
    <location>
        <begin position="227"/>
        <end position="236"/>
    </location>
</feature>
<feature type="compositionally biased region" description="Basic and acidic residues" evidence="1">
    <location>
        <begin position="197"/>
        <end position="215"/>
    </location>
</feature>
<evidence type="ECO:0000313" key="2">
    <source>
        <dbReference type="EMBL" id="KAH8100152.1"/>
    </source>
</evidence>
<dbReference type="EMBL" id="JAEVFJ010000017">
    <property type="protein sequence ID" value="KAH8100152.1"/>
    <property type="molecule type" value="Genomic_DNA"/>
</dbReference>
<evidence type="ECO:0000256" key="1">
    <source>
        <dbReference type="SAM" id="MobiDB-lite"/>
    </source>
</evidence>
<dbReference type="OrthoDB" id="3063716at2759"/>
<protein>
    <submittedName>
        <fullName evidence="2">Uncharacterized protein</fullName>
    </submittedName>
</protein>
<dbReference type="AlphaFoldDB" id="A0A8K0XPJ3"/>
<name>A0A8K0XPJ3_9AGAR</name>
<gene>
    <name evidence="2" type="ORF">BXZ70DRAFT_907712</name>
</gene>
<accession>A0A8K0XPJ3</accession>
<organism evidence="2 3">
    <name type="scientific">Cristinia sonorae</name>
    <dbReference type="NCBI Taxonomy" id="1940300"/>
    <lineage>
        <taxon>Eukaryota</taxon>
        <taxon>Fungi</taxon>
        <taxon>Dikarya</taxon>
        <taxon>Basidiomycota</taxon>
        <taxon>Agaricomycotina</taxon>
        <taxon>Agaricomycetes</taxon>
        <taxon>Agaricomycetidae</taxon>
        <taxon>Agaricales</taxon>
        <taxon>Pleurotineae</taxon>
        <taxon>Stephanosporaceae</taxon>
        <taxon>Cristinia</taxon>
    </lineage>
</organism>
<proteinExistence type="predicted"/>
<feature type="region of interest" description="Disordered" evidence="1">
    <location>
        <begin position="1"/>
        <end position="89"/>
    </location>
</feature>
<feature type="region of interest" description="Disordered" evidence="1">
    <location>
        <begin position="183"/>
        <end position="249"/>
    </location>
</feature>
<comment type="caution">
    <text evidence="2">The sequence shown here is derived from an EMBL/GenBank/DDBJ whole genome shotgun (WGS) entry which is preliminary data.</text>
</comment>
<keyword evidence="3" id="KW-1185">Reference proteome</keyword>
<sequence length="294" mass="33747">MLPKFSNPHQRLQSLHVVSRHDLRASGDEDAEEHLDDSSTLDTLETLVKRSLGEFQLEHGPDDDSDATKRRKRRKVETPAEEKGSEEEAIPFRLISKSRTPFLLSLKPKPAPVFKVVEPEYEDTADAATIRAERAVAVAVDAAWILRESQQSYQSLSRRNNKLTVVKADDVFDAPPMFVLETLKPSSSRSAMPKRPKLPEQEKPSPHNVVPDKLKYPIVDDATRTEGKKRKPRRRGKTEPRERPPPAFWRPMMEWRGKSAGYAYGFTSSRPIWTAETRWRPYRRDNMRKATLVI</sequence>